<evidence type="ECO:0000313" key="2">
    <source>
        <dbReference type="Proteomes" id="UP000054279"/>
    </source>
</evidence>
<sequence>MERTYLLTPLIFVYQRIDIRIVITRVSRTMQPSVYKRLSTFSLLSSVGHPLQQLEYITPNTLQLQPTRLLISMCHSLKKFYTNCSQNHFYWMDAKCGNGQLTGVWCPRVRQAHPHYDHPHSSLDTTTKIACSKCTEVKYFLGNQG</sequence>
<dbReference type="AlphaFoldDB" id="A0A0C9V8Q2"/>
<dbReference type="Proteomes" id="UP000054279">
    <property type="component" value="Unassembled WGS sequence"/>
</dbReference>
<protein>
    <submittedName>
        <fullName evidence="1">Uncharacterized protein</fullName>
    </submittedName>
</protein>
<accession>A0A0C9V8Q2</accession>
<organism evidence="1 2">
    <name type="scientific">Sphaerobolus stellatus (strain SS14)</name>
    <dbReference type="NCBI Taxonomy" id="990650"/>
    <lineage>
        <taxon>Eukaryota</taxon>
        <taxon>Fungi</taxon>
        <taxon>Dikarya</taxon>
        <taxon>Basidiomycota</taxon>
        <taxon>Agaricomycotina</taxon>
        <taxon>Agaricomycetes</taxon>
        <taxon>Phallomycetidae</taxon>
        <taxon>Geastrales</taxon>
        <taxon>Sphaerobolaceae</taxon>
        <taxon>Sphaerobolus</taxon>
    </lineage>
</organism>
<dbReference type="HOGENOM" id="CLU_2098390_0_0_1"/>
<gene>
    <name evidence="1" type="ORF">M422DRAFT_30861</name>
</gene>
<keyword evidence="2" id="KW-1185">Reference proteome</keyword>
<proteinExistence type="predicted"/>
<name>A0A0C9V8Q2_SPHS4</name>
<reference evidence="1 2" key="1">
    <citation type="submission" date="2014-06" db="EMBL/GenBank/DDBJ databases">
        <title>Evolutionary Origins and Diversification of the Mycorrhizal Mutualists.</title>
        <authorList>
            <consortium name="DOE Joint Genome Institute"/>
            <consortium name="Mycorrhizal Genomics Consortium"/>
            <person name="Kohler A."/>
            <person name="Kuo A."/>
            <person name="Nagy L.G."/>
            <person name="Floudas D."/>
            <person name="Copeland A."/>
            <person name="Barry K.W."/>
            <person name="Cichocki N."/>
            <person name="Veneault-Fourrey C."/>
            <person name="LaButti K."/>
            <person name="Lindquist E.A."/>
            <person name="Lipzen A."/>
            <person name="Lundell T."/>
            <person name="Morin E."/>
            <person name="Murat C."/>
            <person name="Riley R."/>
            <person name="Ohm R."/>
            <person name="Sun H."/>
            <person name="Tunlid A."/>
            <person name="Henrissat B."/>
            <person name="Grigoriev I.V."/>
            <person name="Hibbett D.S."/>
            <person name="Martin F."/>
        </authorList>
    </citation>
    <scope>NUCLEOTIDE SEQUENCE [LARGE SCALE GENOMIC DNA]</scope>
    <source>
        <strain evidence="1 2">SS14</strain>
    </source>
</reference>
<dbReference type="EMBL" id="KN837123">
    <property type="protein sequence ID" value="KIJ43364.1"/>
    <property type="molecule type" value="Genomic_DNA"/>
</dbReference>
<evidence type="ECO:0000313" key="1">
    <source>
        <dbReference type="EMBL" id="KIJ43364.1"/>
    </source>
</evidence>